<proteinExistence type="predicted"/>
<organism evidence="2 3">
    <name type="scientific">Talaromyces atroroseus</name>
    <dbReference type="NCBI Taxonomy" id="1441469"/>
    <lineage>
        <taxon>Eukaryota</taxon>
        <taxon>Fungi</taxon>
        <taxon>Dikarya</taxon>
        <taxon>Ascomycota</taxon>
        <taxon>Pezizomycotina</taxon>
        <taxon>Eurotiomycetes</taxon>
        <taxon>Eurotiomycetidae</taxon>
        <taxon>Eurotiales</taxon>
        <taxon>Trichocomaceae</taxon>
        <taxon>Talaromyces</taxon>
        <taxon>Talaromyces sect. Trachyspermi</taxon>
    </lineage>
</organism>
<evidence type="ECO:0000313" key="2">
    <source>
        <dbReference type="EMBL" id="OKL63608.1"/>
    </source>
</evidence>
<feature type="compositionally biased region" description="Basic and acidic residues" evidence="1">
    <location>
        <begin position="14"/>
        <end position="26"/>
    </location>
</feature>
<feature type="compositionally biased region" description="Basic residues" evidence="1">
    <location>
        <begin position="556"/>
        <end position="568"/>
    </location>
</feature>
<dbReference type="Proteomes" id="UP000214365">
    <property type="component" value="Unassembled WGS sequence"/>
</dbReference>
<protein>
    <submittedName>
        <fullName evidence="2">Uncharacterized protein</fullName>
    </submittedName>
</protein>
<accession>A0A225B1M6</accession>
<evidence type="ECO:0000313" key="3">
    <source>
        <dbReference type="Proteomes" id="UP000214365"/>
    </source>
</evidence>
<reference evidence="2 3" key="1">
    <citation type="submission" date="2015-06" db="EMBL/GenBank/DDBJ databases">
        <title>Talaromyces atroroseus IBT 11181 draft genome.</title>
        <authorList>
            <person name="Rasmussen K.B."/>
            <person name="Rasmussen S."/>
            <person name="Petersen B."/>
            <person name="Sicheritz-Ponten T."/>
            <person name="Mortensen U.H."/>
            <person name="Thrane U."/>
        </authorList>
    </citation>
    <scope>NUCLEOTIDE SEQUENCE [LARGE SCALE GENOMIC DNA]</scope>
    <source>
        <strain evidence="2 3">IBT 11181</strain>
    </source>
</reference>
<dbReference type="GeneID" id="30999810"/>
<keyword evidence="3" id="KW-1185">Reference proteome</keyword>
<comment type="caution">
    <text evidence="2">The sequence shown here is derived from an EMBL/GenBank/DDBJ whole genome shotgun (WGS) entry which is preliminary data.</text>
</comment>
<feature type="region of interest" description="Disordered" evidence="1">
    <location>
        <begin position="1"/>
        <end position="29"/>
    </location>
</feature>
<dbReference type="STRING" id="1441469.A0A225B1M6"/>
<evidence type="ECO:0000256" key="1">
    <source>
        <dbReference type="SAM" id="MobiDB-lite"/>
    </source>
</evidence>
<sequence>MTVDKPSKEQLAQEETKKKDADEAKEALPSYEAVQQDELSIPAFPPLEFYALESSKTVDRNRCILHLKLLAALADLRDTISSIDGLFGIGDSLADKFVDEATKYKALVRIREKRWAVYTARAADRYVDWWTKILPSSGDPVTVSSMRSTSYNSITRPLLSPLSWTTKKLPPLDVLMVWHAHMLNPRAYLEDCIRETRMNIWTADFPWKLVDNAIDAQSFDYDPGEDARQHFEKTSGRPWNNLDESEQKKFKCLLCSAQLTVPWTTGEFGASPDSAFKYCTGHRVLDSTEADRNIRNMNGVKALLESLMADPQLVMRVKVRPRVKLSRTQKISIRRMMSHYWENSSIFSLDLVGAVIRQGTFIQKMDNIDWIHSPALSATMDRLIRKYRIFFEIMMDNRGKMAVPTLDVDLAWHTHQMSPFRYCNYSRTQSLRLGAQIFIDHDDKVDEGKLSDAFQWTSKQYMKVTNGELYSECTCWYCEASRESFLYSSLPFPSSSTRRSRTLVENLHDDPQISSNPDKNPHISAHNAVRIEDGHGWAQNSANLKAMRLRQMWEKAHRRAQKRQKKQGKATGSDSEDRNRSTRSTDATDPYYPMIYGYPYFVPYYAPYMADPGINSAIYPCNPACMSAGLSSYGNCAAGTCGSGVAAGACAGAGGGAGCGGGACGGGGGGGGGGGCGGGGGGGGGCGGGGGG</sequence>
<gene>
    <name evidence="2" type="ORF">UA08_00055</name>
</gene>
<dbReference type="InterPro" id="IPR009836">
    <property type="entry name" value="GRDP-like"/>
</dbReference>
<dbReference type="Pfam" id="PF07173">
    <property type="entry name" value="GRDP-like"/>
    <property type="match status" value="1"/>
</dbReference>
<dbReference type="RefSeq" id="XP_020123729.1">
    <property type="nucleotide sequence ID" value="XM_020260379.1"/>
</dbReference>
<feature type="region of interest" description="Disordered" evidence="1">
    <location>
        <begin position="555"/>
        <end position="588"/>
    </location>
</feature>
<dbReference type="PANTHER" id="PTHR34365">
    <property type="entry name" value="ENOLASE (DUF1399)"/>
    <property type="match status" value="1"/>
</dbReference>
<dbReference type="PANTHER" id="PTHR34365:SF7">
    <property type="entry name" value="GLYCINE-RICH DOMAIN-CONTAINING PROTEIN 1"/>
    <property type="match status" value="1"/>
</dbReference>
<dbReference type="AlphaFoldDB" id="A0A225B1M6"/>
<name>A0A225B1M6_TALAT</name>
<dbReference type="OrthoDB" id="2684236at2759"/>
<dbReference type="EMBL" id="LFMY01000001">
    <property type="protein sequence ID" value="OKL63608.1"/>
    <property type="molecule type" value="Genomic_DNA"/>
</dbReference>